<gene>
    <name evidence="12" type="ORF">K470DRAFT_279429</name>
</gene>
<dbReference type="Proteomes" id="UP000799421">
    <property type="component" value="Unassembled WGS sequence"/>
</dbReference>
<reference evidence="12" key="1">
    <citation type="journal article" date="2020" name="Stud. Mycol.">
        <title>101 Dothideomycetes genomes: a test case for predicting lifestyles and emergence of pathogens.</title>
        <authorList>
            <person name="Haridas S."/>
            <person name="Albert R."/>
            <person name="Binder M."/>
            <person name="Bloem J."/>
            <person name="Labutti K."/>
            <person name="Salamov A."/>
            <person name="Andreopoulos B."/>
            <person name="Baker S."/>
            <person name="Barry K."/>
            <person name="Bills G."/>
            <person name="Bluhm B."/>
            <person name="Cannon C."/>
            <person name="Castanera R."/>
            <person name="Culley D."/>
            <person name="Daum C."/>
            <person name="Ezra D."/>
            <person name="Gonzalez J."/>
            <person name="Henrissat B."/>
            <person name="Kuo A."/>
            <person name="Liang C."/>
            <person name="Lipzen A."/>
            <person name="Lutzoni F."/>
            <person name="Magnuson J."/>
            <person name="Mondo S."/>
            <person name="Nolan M."/>
            <person name="Ohm R."/>
            <person name="Pangilinan J."/>
            <person name="Park H.-J."/>
            <person name="Ramirez L."/>
            <person name="Alfaro M."/>
            <person name="Sun H."/>
            <person name="Tritt A."/>
            <person name="Yoshinaga Y."/>
            <person name="Zwiers L.-H."/>
            <person name="Turgeon B."/>
            <person name="Goodwin S."/>
            <person name="Spatafora J."/>
            <person name="Crous P."/>
            <person name="Grigoriev I."/>
        </authorList>
    </citation>
    <scope>NUCLEOTIDE SEQUENCE</scope>
    <source>
        <strain evidence="12">CBS 480.64</strain>
    </source>
</reference>
<dbReference type="AlphaFoldDB" id="A0A6A7BPI2"/>
<keyword evidence="13" id="KW-1185">Reference proteome</keyword>
<sequence length="467" mass="50837">MSSLKRAQDFVSFLNASPTPFHAVQSARQRLEKAGFSLIKERDDWSSLKPGGKYFVTRNASSIVAFAVGSKWKPGNPVSMVGAHTDSPCMRIKPVSKRIAEGYQQIGVELYGGGLWHTWFDRDLGVAGRVMVSTGNGGSEMRLVRISKPVCRIPNLAIHFGGRTPFDYNKETHLLPIAGLVSAELNQNPAETTTNPLKTPLQRHHPYLIELLAKEANCKPTEILDFECILYDTQPACLGGLHDEFIYSARLDNLGMTYCAIEGLIQSLQTPLTNDPIIRLIACFDNEEIGSTSAQGADSNFLPAVLTRLASLGSTHTSAFYEQTLAKSFLISADMAHAVNPNYTTDYESEHRPALNGGTVIKINANVRYATNAPGIVLLQECAKRAKGKEGVPLQLYVVKNDHPCGSTIGPMLAAKLGVRTIDVGNPQLAMHSIRETGGTRDVEIGVELFGSFFGCFGEVGERIVVD</sequence>
<dbReference type="GO" id="GO:0008270">
    <property type="term" value="F:zinc ion binding"/>
    <property type="evidence" value="ECO:0007669"/>
    <property type="project" value="InterPro"/>
</dbReference>
<dbReference type="OrthoDB" id="9880441at2759"/>
<dbReference type="Gene3D" id="3.40.630.10">
    <property type="entry name" value="Zn peptidases"/>
    <property type="match status" value="1"/>
</dbReference>
<keyword evidence="6 11" id="KW-0645">Protease</keyword>
<evidence type="ECO:0000256" key="9">
    <source>
        <dbReference type="ARBA" id="ARBA00022833"/>
    </source>
</evidence>
<evidence type="ECO:0000256" key="7">
    <source>
        <dbReference type="ARBA" id="ARBA00022723"/>
    </source>
</evidence>
<dbReference type="SUPFAM" id="SSF53187">
    <property type="entry name" value="Zn-dependent exopeptidases"/>
    <property type="match status" value="1"/>
</dbReference>
<dbReference type="FunFam" id="2.30.250.10:FF:000001">
    <property type="entry name" value="Aspartyl aminopeptidase 1"/>
    <property type="match status" value="1"/>
</dbReference>
<comment type="catalytic activity">
    <reaction evidence="1">
        <text>Release of an N-terminal aspartate or glutamate from a peptide, with a preference for aspartate.</text>
        <dbReference type="EC" id="3.4.11.21"/>
    </reaction>
</comment>
<keyword evidence="7 11" id="KW-0479">Metal-binding</keyword>
<evidence type="ECO:0000256" key="8">
    <source>
        <dbReference type="ARBA" id="ARBA00022801"/>
    </source>
</evidence>
<dbReference type="PANTHER" id="PTHR28570:SF3">
    <property type="entry name" value="ASPARTYL AMINOPEPTIDASE"/>
    <property type="match status" value="1"/>
</dbReference>
<comment type="similarity">
    <text evidence="3 11">Belongs to the peptidase M18 family.</text>
</comment>
<dbReference type="EC" id="3.4.11.21" evidence="4"/>
<dbReference type="EMBL" id="MU006054">
    <property type="protein sequence ID" value="KAF2857270.1"/>
    <property type="molecule type" value="Genomic_DNA"/>
</dbReference>
<dbReference type="SUPFAM" id="SSF101821">
    <property type="entry name" value="Aminopeptidase/glucanase lid domain"/>
    <property type="match status" value="1"/>
</dbReference>
<evidence type="ECO:0000256" key="5">
    <source>
        <dbReference type="ARBA" id="ARBA00022438"/>
    </source>
</evidence>
<evidence type="ECO:0000313" key="12">
    <source>
        <dbReference type="EMBL" id="KAF2857270.1"/>
    </source>
</evidence>
<keyword evidence="8 11" id="KW-0378">Hydrolase</keyword>
<dbReference type="Pfam" id="PF02127">
    <property type="entry name" value="Peptidase_M18"/>
    <property type="match status" value="1"/>
</dbReference>
<dbReference type="GO" id="GO:0006508">
    <property type="term" value="P:proteolysis"/>
    <property type="evidence" value="ECO:0007669"/>
    <property type="project" value="UniProtKB-KW"/>
</dbReference>
<comment type="cofactor">
    <cofactor evidence="2">
        <name>Zn(2+)</name>
        <dbReference type="ChEBI" id="CHEBI:29105"/>
    </cofactor>
</comment>
<dbReference type="Gene3D" id="2.30.250.10">
    <property type="entry name" value="Aminopeptidase i, Domain 2"/>
    <property type="match status" value="1"/>
</dbReference>
<protein>
    <recommendedName>
        <fullName evidence="4">aspartyl aminopeptidase</fullName>
        <ecNumber evidence="4">3.4.11.21</ecNumber>
    </recommendedName>
</protein>
<organism evidence="12 13">
    <name type="scientific">Piedraia hortae CBS 480.64</name>
    <dbReference type="NCBI Taxonomy" id="1314780"/>
    <lineage>
        <taxon>Eukaryota</taxon>
        <taxon>Fungi</taxon>
        <taxon>Dikarya</taxon>
        <taxon>Ascomycota</taxon>
        <taxon>Pezizomycotina</taxon>
        <taxon>Dothideomycetes</taxon>
        <taxon>Dothideomycetidae</taxon>
        <taxon>Capnodiales</taxon>
        <taxon>Piedraiaceae</taxon>
        <taxon>Piedraia</taxon>
    </lineage>
</organism>
<dbReference type="InterPro" id="IPR023358">
    <property type="entry name" value="Peptidase_M18_dom2"/>
</dbReference>
<dbReference type="GO" id="GO:0070006">
    <property type="term" value="F:metalloaminopeptidase activity"/>
    <property type="evidence" value="ECO:0007669"/>
    <property type="project" value="TreeGrafter"/>
</dbReference>
<evidence type="ECO:0000256" key="2">
    <source>
        <dbReference type="ARBA" id="ARBA00001947"/>
    </source>
</evidence>
<dbReference type="InterPro" id="IPR001948">
    <property type="entry name" value="Peptidase_M18"/>
</dbReference>
<evidence type="ECO:0000313" key="13">
    <source>
        <dbReference type="Proteomes" id="UP000799421"/>
    </source>
</evidence>
<evidence type="ECO:0000256" key="3">
    <source>
        <dbReference type="ARBA" id="ARBA00008290"/>
    </source>
</evidence>
<dbReference type="PANTHER" id="PTHR28570">
    <property type="entry name" value="ASPARTYL AMINOPEPTIDASE"/>
    <property type="match status" value="1"/>
</dbReference>
<keyword evidence="5 11" id="KW-0031">Aminopeptidase</keyword>
<evidence type="ECO:0000256" key="1">
    <source>
        <dbReference type="ARBA" id="ARBA00001335"/>
    </source>
</evidence>
<evidence type="ECO:0000256" key="10">
    <source>
        <dbReference type="ARBA" id="ARBA00023049"/>
    </source>
</evidence>
<proteinExistence type="inferred from homology"/>
<keyword evidence="9 11" id="KW-0862">Zinc</keyword>
<accession>A0A6A7BPI2</accession>
<evidence type="ECO:0000256" key="4">
    <source>
        <dbReference type="ARBA" id="ARBA00011965"/>
    </source>
</evidence>
<evidence type="ECO:0000256" key="6">
    <source>
        <dbReference type="ARBA" id="ARBA00022670"/>
    </source>
</evidence>
<name>A0A6A7BPI2_9PEZI</name>
<dbReference type="NCBIfam" id="NF002759">
    <property type="entry name" value="PRK02813.1"/>
    <property type="match status" value="1"/>
</dbReference>
<dbReference type="GO" id="GO:0000324">
    <property type="term" value="C:fungal-type vacuole"/>
    <property type="evidence" value="ECO:0007669"/>
    <property type="project" value="TreeGrafter"/>
</dbReference>
<keyword evidence="10 11" id="KW-0482">Metalloprotease</keyword>
<dbReference type="CDD" id="cd05658">
    <property type="entry name" value="M18_DAP"/>
    <property type="match status" value="1"/>
</dbReference>
<dbReference type="PRINTS" id="PR00932">
    <property type="entry name" value="AMINO1PTASE"/>
</dbReference>
<evidence type="ECO:0000256" key="11">
    <source>
        <dbReference type="RuleBase" id="RU004386"/>
    </source>
</evidence>